<keyword evidence="2" id="KW-1185">Reference proteome</keyword>
<protein>
    <submittedName>
        <fullName evidence="1">Uncharacterized protein</fullName>
    </submittedName>
</protein>
<reference evidence="1" key="1">
    <citation type="journal article" date="2022" name="bioRxiv">
        <title>Thiovibrio frasassiensisgen. nov., sp. nov., an autotrophic, elemental sulfur disproportionating bacterium isolated from sulfidic karst sediment, and proposal of Thiovibrionaceae fam. nov.</title>
        <authorList>
            <person name="Aronson H."/>
            <person name="Thomas C."/>
            <person name="Bhattacharyya M."/>
            <person name="Eckstein S."/>
            <person name="Jensen S."/>
            <person name="Barco R."/>
            <person name="Macalady J."/>
            <person name="Amend J."/>
        </authorList>
    </citation>
    <scope>NUCLEOTIDE SEQUENCE</scope>
    <source>
        <strain evidence="1">RS19-109</strain>
    </source>
</reference>
<comment type="caution">
    <text evidence="1">The sequence shown here is derived from an EMBL/GenBank/DDBJ whole genome shotgun (WGS) entry which is preliminary data.</text>
</comment>
<reference evidence="1" key="2">
    <citation type="submission" date="2022-10" db="EMBL/GenBank/DDBJ databases">
        <authorList>
            <person name="Aronson H.S."/>
        </authorList>
    </citation>
    <scope>NUCLEOTIDE SEQUENCE</scope>
    <source>
        <strain evidence="1">RS19-109</strain>
    </source>
</reference>
<dbReference type="EMBL" id="JAPHEH010000001">
    <property type="protein sequence ID" value="MDG4476340.1"/>
    <property type="molecule type" value="Genomic_DNA"/>
</dbReference>
<proteinExistence type="predicted"/>
<dbReference type="Proteomes" id="UP001154240">
    <property type="component" value="Unassembled WGS sequence"/>
</dbReference>
<sequence length="183" mass="20573">MVTGAGETVVKKRKWYEKYLPFVARSPEMQLRWLESAFRKGVLTPNEITPYIKLFMAPDGEGNLARVRGLLHSLNGSGIEKMLGAADIYDVPDLFRCIAEPTVFQAVVAISKVPPPYEKAPQLVVDKVFQAVYDCSEELLAQAAARVAENAERPAHFQEAYERFKEIKEDEKLLSALYPKAIL</sequence>
<evidence type="ECO:0000313" key="2">
    <source>
        <dbReference type="Proteomes" id="UP001154240"/>
    </source>
</evidence>
<name>A0A9X4MHI7_9BACT</name>
<dbReference type="AlphaFoldDB" id="A0A9X4MHI7"/>
<evidence type="ECO:0000313" key="1">
    <source>
        <dbReference type="EMBL" id="MDG4476340.1"/>
    </source>
</evidence>
<organism evidence="1 2">
    <name type="scientific">Thiovibrio frasassiensis</name>
    <dbReference type="NCBI Taxonomy" id="2984131"/>
    <lineage>
        <taxon>Bacteria</taxon>
        <taxon>Pseudomonadati</taxon>
        <taxon>Thermodesulfobacteriota</taxon>
        <taxon>Desulfobulbia</taxon>
        <taxon>Desulfobulbales</taxon>
        <taxon>Thiovibrionaceae</taxon>
        <taxon>Thiovibrio</taxon>
    </lineage>
</organism>
<accession>A0A9X4MHI7</accession>
<gene>
    <name evidence="1" type="ORF">OLX77_09240</name>
</gene>
<dbReference type="RefSeq" id="WP_307633308.1">
    <property type="nucleotide sequence ID" value="NZ_JAPHEH010000001.1"/>
</dbReference>